<dbReference type="GO" id="GO:0005524">
    <property type="term" value="F:ATP binding"/>
    <property type="evidence" value="ECO:0007669"/>
    <property type="project" value="UniProtKB-KW"/>
</dbReference>
<dbReference type="SUPFAM" id="SSF52402">
    <property type="entry name" value="Adenine nucleotide alpha hydrolases-like"/>
    <property type="match status" value="2"/>
</dbReference>
<evidence type="ECO:0000313" key="6">
    <source>
        <dbReference type="Proteomes" id="UP000192591"/>
    </source>
</evidence>
<dbReference type="STRING" id="1962155.B1813_04985"/>
<evidence type="ECO:0000256" key="1">
    <source>
        <dbReference type="ARBA" id="ARBA00008791"/>
    </source>
</evidence>
<sequence length="315" mass="32132">MGLDAGAAEVVVGVDGSADALRAVAWGAVTAARRHRPLRLVSAIAPPTPYGSGIGLSPGHFVELEERGRAWLAEAGAVAERVTPPSRVPEIGTELAVGTAAPVLTERARAAFVVAVGAAEGQRRRGRLGTVTAALLAHAACPLALVRWPGDSETPPRDGAVVVGVDGSPPSADAVAVAFEEAAVRAAPLVAVHAVDAGPRGKGHRKDRHPWGEDETADAVTLAERLAGLREWYPEVDVERVVARDGPEAALLRHAGTAQLLVVGTTGHGELGGRMSGSTSHALAHSAPCPLLVVPQGTRAGTAGHAARRAERAGP</sequence>
<gene>
    <name evidence="5" type="ORF">B1813_04985</name>
</gene>
<comment type="caution">
    <text evidence="5">The sequence shown here is derived from an EMBL/GenBank/DDBJ whole genome shotgun (WGS) entry which is preliminary data.</text>
</comment>
<name>A0A1V9AAR8_SACPI</name>
<accession>A0A1V9AAR8</accession>
<evidence type="ECO:0000313" key="5">
    <source>
        <dbReference type="EMBL" id="OQO94148.1"/>
    </source>
</evidence>
<dbReference type="Proteomes" id="UP000192591">
    <property type="component" value="Unassembled WGS sequence"/>
</dbReference>
<keyword evidence="6" id="KW-1185">Reference proteome</keyword>
<dbReference type="InterPro" id="IPR006016">
    <property type="entry name" value="UspA"/>
</dbReference>
<dbReference type="InterPro" id="IPR006015">
    <property type="entry name" value="Universal_stress_UspA"/>
</dbReference>
<evidence type="ECO:0000259" key="4">
    <source>
        <dbReference type="Pfam" id="PF00582"/>
    </source>
</evidence>
<dbReference type="PRINTS" id="PR01438">
    <property type="entry name" value="UNVRSLSTRESS"/>
</dbReference>
<dbReference type="PANTHER" id="PTHR46268">
    <property type="entry name" value="STRESS RESPONSE PROTEIN NHAX"/>
    <property type="match status" value="1"/>
</dbReference>
<dbReference type="PANTHER" id="PTHR46268:SF27">
    <property type="entry name" value="UNIVERSAL STRESS PROTEIN RV2623"/>
    <property type="match status" value="1"/>
</dbReference>
<feature type="domain" description="UspA" evidence="4">
    <location>
        <begin position="161"/>
        <end position="295"/>
    </location>
</feature>
<keyword evidence="3" id="KW-0067">ATP-binding</keyword>
<feature type="domain" description="UspA" evidence="4">
    <location>
        <begin position="10"/>
        <end position="147"/>
    </location>
</feature>
<keyword evidence="2" id="KW-0547">Nucleotide-binding</keyword>
<reference evidence="5 6" key="1">
    <citation type="submission" date="2017-02" db="EMBL/GenBank/DDBJ databases">
        <title>Draft genome of Saccharomonospora sp. 154.</title>
        <authorList>
            <person name="Alonso-Carmona G.S."/>
            <person name="De La Haba R."/>
            <person name="Vera-Gargallo B."/>
            <person name="Sandoval-Trujillo A.H."/>
            <person name="Ramirez-Duran N."/>
            <person name="Ventosa A."/>
        </authorList>
    </citation>
    <scope>NUCLEOTIDE SEQUENCE [LARGE SCALE GENOMIC DNA]</scope>
    <source>
        <strain evidence="5 6">LRS4.154</strain>
    </source>
</reference>
<comment type="similarity">
    <text evidence="1">Belongs to the universal stress protein A family.</text>
</comment>
<dbReference type="InterPro" id="IPR014729">
    <property type="entry name" value="Rossmann-like_a/b/a_fold"/>
</dbReference>
<dbReference type="EMBL" id="MWIH01000003">
    <property type="protein sequence ID" value="OQO94148.1"/>
    <property type="molecule type" value="Genomic_DNA"/>
</dbReference>
<dbReference type="Gene3D" id="3.40.50.620">
    <property type="entry name" value="HUPs"/>
    <property type="match status" value="2"/>
</dbReference>
<dbReference type="AlphaFoldDB" id="A0A1V9AAR8"/>
<dbReference type="Pfam" id="PF00582">
    <property type="entry name" value="Usp"/>
    <property type="match status" value="2"/>
</dbReference>
<evidence type="ECO:0000256" key="2">
    <source>
        <dbReference type="ARBA" id="ARBA00022741"/>
    </source>
</evidence>
<proteinExistence type="inferred from homology"/>
<protein>
    <submittedName>
        <fullName evidence="5">Universal stress protein UspA</fullName>
    </submittedName>
</protein>
<evidence type="ECO:0000256" key="3">
    <source>
        <dbReference type="ARBA" id="ARBA00022840"/>
    </source>
</evidence>
<organism evidence="5 6">
    <name type="scientific">Saccharomonospora piscinae</name>
    <dbReference type="NCBI Taxonomy" id="687388"/>
    <lineage>
        <taxon>Bacteria</taxon>
        <taxon>Bacillati</taxon>
        <taxon>Actinomycetota</taxon>
        <taxon>Actinomycetes</taxon>
        <taxon>Pseudonocardiales</taxon>
        <taxon>Pseudonocardiaceae</taxon>
        <taxon>Saccharomonospora</taxon>
    </lineage>
</organism>